<accession>A0A9N7R9I3</accession>
<name>A0A9N7R9I3_STRHE</name>
<protein>
    <submittedName>
        <fullName evidence="1">Uncharacterized protein</fullName>
    </submittedName>
</protein>
<organism evidence="1 2">
    <name type="scientific">Striga hermonthica</name>
    <name type="common">Purple witchweed</name>
    <name type="synonym">Buchnera hermonthica</name>
    <dbReference type="NCBI Taxonomy" id="68872"/>
    <lineage>
        <taxon>Eukaryota</taxon>
        <taxon>Viridiplantae</taxon>
        <taxon>Streptophyta</taxon>
        <taxon>Embryophyta</taxon>
        <taxon>Tracheophyta</taxon>
        <taxon>Spermatophyta</taxon>
        <taxon>Magnoliopsida</taxon>
        <taxon>eudicotyledons</taxon>
        <taxon>Gunneridae</taxon>
        <taxon>Pentapetalae</taxon>
        <taxon>asterids</taxon>
        <taxon>lamiids</taxon>
        <taxon>Lamiales</taxon>
        <taxon>Orobanchaceae</taxon>
        <taxon>Buchnereae</taxon>
        <taxon>Striga</taxon>
    </lineage>
</organism>
<dbReference type="EMBL" id="CACSLK010016728">
    <property type="protein sequence ID" value="CAA0818097.1"/>
    <property type="molecule type" value="Genomic_DNA"/>
</dbReference>
<dbReference type="Proteomes" id="UP001153555">
    <property type="component" value="Unassembled WGS sequence"/>
</dbReference>
<dbReference type="PANTHER" id="PTHR38224">
    <property type="entry name" value="PHLOEM SPECIFIC PROTEIN"/>
    <property type="match status" value="1"/>
</dbReference>
<comment type="caution">
    <text evidence="1">The sequence shown here is derived from an EMBL/GenBank/DDBJ whole genome shotgun (WGS) entry which is preliminary data.</text>
</comment>
<dbReference type="PANTHER" id="PTHR38224:SF1">
    <property type="entry name" value="PHLOEM SPECIFIC PROTEIN"/>
    <property type="match status" value="1"/>
</dbReference>
<dbReference type="AlphaFoldDB" id="A0A9N7R9I3"/>
<evidence type="ECO:0000313" key="1">
    <source>
        <dbReference type="EMBL" id="CAA0818097.1"/>
    </source>
</evidence>
<reference evidence="1" key="1">
    <citation type="submission" date="2019-12" db="EMBL/GenBank/DDBJ databases">
        <authorList>
            <person name="Scholes J."/>
        </authorList>
    </citation>
    <scope>NUCLEOTIDE SEQUENCE</scope>
</reference>
<keyword evidence="2" id="KW-1185">Reference proteome</keyword>
<evidence type="ECO:0000313" key="2">
    <source>
        <dbReference type="Proteomes" id="UP001153555"/>
    </source>
</evidence>
<dbReference type="OrthoDB" id="876572at2759"/>
<proteinExistence type="predicted"/>
<gene>
    <name evidence="1" type="ORF">SHERM_17470</name>
</gene>
<sequence>MYKSYNYHDTYIHGGDLSSKSSIDEYIERVTRLQRIPSVVSDYPVEELDKHFEKNIHVNSDENRAHGPHKRARDVHKKVYFGEHEKAIEIERDEKREIYRGKTIDLKADGYIMQKHKNFEMCKFDTFKAN</sequence>